<dbReference type="EMBL" id="CAEZXE010000103">
    <property type="protein sequence ID" value="CAB4683175.1"/>
    <property type="molecule type" value="Genomic_DNA"/>
</dbReference>
<dbReference type="PRINTS" id="PR00081">
    <property type="entry name" value="GDHRDH"/>
</dbReference>
<sequence length="282" mass="29383">MAVADNGNLAGRSIIVTGAASGFGRLVTALASARGANVLAADIDGEGVAALAAELQAQGRAVQACTTDVTDPAQMHAMASACVEHFGAIDVLINNAGTMPLAFWADHAAAADAWNRCIDINFKGVVNGIAAVHDQMIKQGRGHVVNISSIYGNTPVAGSAIYTATKAAVNVLSESLRIESQGRIKVTTVKPTGVIGTNLGSTIINGDAMIGILGQNMDSFRENVVKFMTPGESEGLTDPENIRYWAISPEELAEQIVYVIDQPWGISISDITVRASGDQYLS</sequence>
<dbReference type="AlphaFoldDB" id="A0A6J6ENT0"/>
<name>A0A6J6ENT0_9ZZZZ</name>
<dbReference type="GO" id="GO:0016491">
    <property type="term" value="F:oxidoreductase activity"/>
    <property type="evidence" value="ECO:0007669"/>
    <property type="project" value="UniProtKB-KW"/>
</dbReference>
<evidence type="ECO:0000313" key="5">
    <source>
        <dbReference type="EMBL" id="CAB4683175.1"/>
    </source>
</evidence>
<dbReference type="PANTHER" id="PTHR43391:SF14">
    <property type="entry name" value="DEHYDROGENASE_REDUCTASE SDR FAMILY PROTEIN 7-LIKE"/>
    <property type="match status" value="1"/>
</dbReference>
<dbReference type="Gene3D" id="3.40.50.720">
    <property type="entry name" value="NAD(P)-binding Rossmann-like Domain"/>
    <property type="match status" value="1"/>
</dbReference>
<dbReference type="EMBL" id="CAEZTR010000032">
    <property type="protein sequence ID" value="CAB4574528.1"/>
    <property type="molecule type" value="Genomic_DNA"/>
</dbReference>
<accession>A0A6J6ENT0</accession>
<evidence type="ECO:0000256" key="3">
    <source>
        <dbReference type="ARBA" id="ARBA00023002"/>
    </source>
</evidence>
<dbReference type="InterPro" id="IPR036291">
    <property type="entry name" value="NAD(P)-bd_dom_sf"/>
</dbReference>
<dbReference type="InterPro" id="IPR020904">
    <property type="entry name" value="Sc_DH/Rdtase_CS"/>
</dbReference>
<reference evidence="4" key="1">
    <citation type="submission" date="2020-05" db="EMBL/GenBank/DDBJ databases">
        <authorList>
            <person name="Chiriac C."/>
            <person name="Salcher M."/>
            <person name="Ghai R."/>
            <person name="Kavagutti S V."/>
        </authorList>
    </citation>
    <scope>NUCLEOTIDE SEQUENCE</scope>
</reference>
<protein>
    <submittedName>
        <fullName evidence="4">Unannotated protein</fullName>
    </submittedName>
</protein>
<dbReference type="CDD" id="cd05233">
    <property type="entry name" value="SDR_c"/>
    <property type="match status" value="1"/>
</dbReference>
<dbReference type="InterPro" id="IPR002347">
    <property type="entry name" value="SDR_fam"/>
</dbReference>
<evidence type="ECO:0000256" key="2">
    <source>
        <dbReference type="ARBA" id="ARBA00022857"/>
    </source>
</evidence>
<dbReference type="PRINTS" id="PR00080">
    <property type="entry name" value="SDRFAMILY"/>
</dbReference>
<dbReference type="PANTHER" id="PTHR43391">
    <property type="entry name" value="RETINOL DEHYDROGENASE-RELATED"/>
    <property type="match status" value="1"/>
</dbReference>
<gene>
    <name evidence="4" type="ORF">UFOPK1711_00725</name>
    <name evidence="5" type="ORF">UFOPK2350_01161</name>
</gene>
<dbReference type="PROSITE" id="PS00061">
    <property type="entry name" value="ADH_SHORT"/>
    <property type="match status" value="1"/>
</dbReference>
<organism evidence="4">
    <name type="scientific">freshwater metagenome</name>
    <dbReference type="NCBI Taxonomy" id="449393"/>
    <lineage>
        <taxon>unclassified sequences</taxon>
        <taxon>metagenomes</taxon>
        <taxon>ecological metagenomes</taxon>
    </lineage>
</organism>
<dbReference type="SUPFAM" id="SSF51735">
    <property type="entry name" value="NAD(P)-binding Rossmann-fold domains"/>
    <property type="match status" value="1"/>
</dbReference>
<comment type="similarity">
    <text evidence="1">Belongs to the short-chain dehydrogenases/reductases (SDR) family.</text>
</comment>
<keyword evidence="2" id="KW-0521">NADP</keyword>
<evidence type="ECO:0000256" key="1">
    <source>
        <dbReference type="ARBA" id="ARBA00006484"/>
    </source>
</evidence>
<keyword evidence="3" id="KW-0560">Oxidoreductase</keyword>
<proteinExistence type="inferred from homology"/>
<evidence type="ECO:0000313" key="4">
    <source>
        <dbReference type="EMBL" id="CAB4574528.1"/>
    </source>
</evidence>
<dbReference type="Pfam" id="PF00106">
    <property type="entry name" value="adh_short"/>
    <property type="match status" value="1"/>
</dbReference>